<evidence type="ECO:0000313" key="1">
    <source>
        <dbReference type="EMBL" id="UXY34339.1"/>
    </source>
</evidence>
<dbReference type="RefSeq" id="WP_263277305.1">
    <property type="nucleotide sequence ID" value="NZ_CP106795.1"/>
</dbReference>
<proteinExistence type="predicted"/>
<dbReference type="Proteomes" id="UP001060733">
    <property type="component" value="Chromosome"/>
</dbReference>
<accession>A0ABY6EHI2</accession>
<protein>
    <submittedName>
        <fullName evidence="1">Uncharacterized protein</fullName>
    </submittedName>
</protein>
<sequence>MISAALAYTGSGGANYLGGQRRGPGVTGSAAGGTFDSGNRYGCGGGAVGGTAATTAQAGGDGHDGLVIVTVHF</sequence>
<evidence type="ECO:0000313" key="2">
    <source>
        <dbReference type="Proteomes" id="UP001060733"/>
    </source>
</evidence>
<organism evidence="1 2">
    <name type="scientific">Streptomyces albidocamelliae</name>
    <dbReference type="NCBI Taxonomy" id="2981135"/>
    <lineage>
        <taxon>Bacteria</taxon>
        <taxon>Bacillati</taxon>
        <taxon>Actinomycetota</taxon>
        <taxon>Actinomycetes</taxon>
        <taxon>Kitasatosporales</taxon>
        <taxon>Streptomycetaceae</taxon>
        <taxon>Streptomyces</taxon>
    </lineage>
</organism>
<keyword evidence="2" id="KW-1185">Reference proteome</keyword>
<reference evidence="1" key="1">
    <citation type="submission" date="2022-10" db="EMBL/GenBank/DDBJ databases">
        <authorList>
            <person name="Mo P."/>
        </authorList>
    </citation>
    <scope>NUCLEOTIDE SEQUENCE</scope>
    <source>
        <strain evidence="1">HUAS 14-6</strain>
    </source>
</reference>
<name>A0ABY6EHI2_9ACTN</name>
<gene>
    <name evidence="1" type="ORF">N8I86_06115</name>
</gene>
<dbReference type="EMBL" id="CP106795">
    <property type="protein sequence ID" value="UXY34339.1"/>
    <property type="molecule type" value="Genomic_DNA"/>
</dbReference>